<proteinExistence type="predicted"/>
<evidence type="ECO:0000313" key="2">
    <source>
        <dbReference type="Proteomes" id="UP000003052"/>
    </source>
</evidence>
<accession>E7RCN3</accession>
<organism evidence="1 2">
    <name type="scientific">Planococcus donghaensis MPA1U2</name>
    <dbReference type="NCBI Taxonomy" id="933115"/>
    <lineage>
        <taxon>Bacteria</taxon>
        <taxon>Bacillati</taxon>
        <taxon>Bacillota</taxon>
        <taxon>Bacilli</taxon>
        <taxon>Bacillales</taxon>
        <taxon>Caryophanaceae</taxon>
        <taxon>Planococcus</taxon>
    </lineage>
</organism>
<evidence type="ECO:0000313" key="1">
    <source>
        <dbReference type="EMBL" id="EGA91398.1"/>
    </source>
</evidence>
<comment type="caution">
    <text evidence="1">The sequence shown here is derived from an EMBL/GenBank/DDBJ whole genome shotgun (WGS) entry which is preliminary data.</text>
</comment>
<sequence length="128" mass="15565">MDKYWHEQFKEMRKVRPQKLTSIIRVSKKRYEEFRERLLTVRIEGENYIQSPNRKWRKLILGWLEDNYYEEKWNVSTQVMLDLLNNDGIEFTNNNEKILKTPIKGILKAFNTSVKKDLKIKNGLEIME</sequence>
<protein>
    <submittedName>
        <fullName evidence="1">Uncharacterized protein</fullName>
    </submittedName>
</protein>
<dbReference type="EMBL" id="AEPB01000001">
    <property type="protein sequence ID" value="EGA91398.1"/>
    <property type="molecule type" value="Genomic_DNA"/>
</dbReference>
<dbReference type="Proteomes" id="UP000003052">
    <property type="component" value="Unassembled WGS sequence"/>
</dbReference>
<gene>
    <name evidence="1" type="ORF">GPDM_00985</name>
</gene>
<name>E7RCN3_9BACL</name>
<dbReference type="AlphaFoldDB" id="E7RCN3"/>
<reference evidence="1 2" key="1">
    <citation type="journal article" date="2011" name="J. Bacteriol.">
        <title>The Draft Genome of Planococcus donghaensis MPA1U2 Reveals Nonsporulation Pathways Controlled by a Conserved Spo0A Regulon.</title>
        <authorList>
            <person name="Pearson M.D."/>
            <person name="Noller H.F."/>
        </authorList>
    </citation>
    <scope>NUCLEOTIDE SEQUENCE [LARGE SCALE GENOMIC DNA]</scope>
    <source>
        <strain evidence="1 2">MPA1U2</strain>
    </source>
</reference>